<reference evidence="1 2" key="1">
    <citation type="submission" date="2020-11" db="EMBL/GenBank/DDBJ databases">
        <title>A novel isolate from a Black sea contaminated sediment with potential to produce alkanes: Plantactinospora alkalitolerans sp. nov.</title>
        <authorList>
            <person name="Carro L."/>
            <person name="Veyisoglu A."/>
            <person name="Guven K."/>
            <person name="Schumann P."/>
            <person name="Klenk H.-P."/>
            <person name="Sahin N."/>
        </authorList>
    </citation>
    <scope>NUCLEOTIDE SEQUENCE [LARGE SCALE GENOMIC DNA]</scope>
    <source>
        <strain evidence="1 2">S1510</strain>
    </source>
</reference>
<keyword evidence="2" id="KW-1185">Reference proteome</keyword>
<gene>
    <name evidence="1" type="ORF">I0C86_28320</name>
</gene>
<accession>A0ABS0H3P0</accession>
<protein>
    <recommendedName>
        <fullName evidence="3">Secreted protein</fullName>
    </recommendedName>
</protein>
<evidence type="ECO:0000313" key="1">
    <source>
        <dbReference type="EMBL" id="MBF9132833.1"/>
    </source>
</evidence>
<evidence type="ECO:0008006" key="3">
    <source>
        <dbReference type="Google" id="ProtNLM"/>
    </source>
</evidence>
<dbReference type="Proteomes" id="UP000638560">
    <property type="component" value="Unassembled WGS sequence"/>
</dbReference>
<dbReference type="RefSeq" id="WP_196204357.1">
    <property type="nucleotide sequence ID" value="NZ_JADPUN010000252.1"/>
</dbReference>
<comment type="caution">
    <text evidence="1">The sequence shown here is derived from an EMBL/GenBank/DDBJ whole genome shotgun (WGS) entry which is preliminary data.</text>
</comment>
<dbReference type="EMBL" id="JADPUN010000252">
    <property type="protein sequence ID" value="MBF9132833.1"/>
    <property type="molecule type" value="Genomic_DNA"/>
</dbReference>
<evidence type="ECO:0000313" key="2">
    <source>
        <dbReference type="Proteomes" id="UP000638560"/>
    </source>
</evidence>
<sequence length="122" mass="13558">MQPGGGQVVVTRFECGTLARLLMLLVLHHRVKRDVARLADGLIGSRVVVDWRRRVVLSISLWPDIASVYSMGSVPRHVTASRLPGRLGIRTTCGVFCFAGDWRRVMFHSPVPARSPFEPVVP</sequence>
<proteinExistence type="predicted"/>
<organism evidence="1 2">
    <name type="scientific">Plantactinospora alkalitolerans</name>
    <dbReference type="NCBI Taxonomy" id="2789879"/>
    <lineage>
        <taxon>Bacteria</taxon>
        <taxon>Bacillati</taxon>
        <taxon>Actinomycetota</taxon>
        <taxon>Actinomycetes</taxon>
        <taxon>Micromonosporales</taxon>
        <taxon>Micromonosporaceae</taxon>
        <taxon>Plantactinospora</taxon>
    </lineage>
</organism>
<name>A0ABS0H3P0_9ACTN</name>